<organism evidence="12 13">
    <name type="scientific">Cordyceps confragosa</name>
    <name type="common">Lecanicillium lecanii</name>
    <dbReference type="NCBI Taxonomy" id="2714763"/>
    <lineage>
        <taxon>Eukaryota</taxon>
        <taxon>Fungi</taxon>
        <taxon>Dikarya</taxon>
        <taxon>Ascomycota</taxon>
        <taxon>Pezizomycotina</taxon>
        <taxon>Sordariomycetes</taxon>
        <taxon>Hypocreomycetidae</taxon>
        <taxon>Hypocreales</taxon>
        <taxon>Cordycipitaceae</taxon>
        <taxon>Akanthomyces</taxon>
    </lineage>
</organism>
<comment type="subcellular location">
    <subcellularLocation>
        <location evidence="1 9">Nucleus</location>
    </subcellularLocation>
</comment>
<proteinExistence type="inferred from homology"/>
<sequence length="956" mass="105135">MTAAEKMPMMLDTVMPVELGGVDDLFGDEVPLALPPKTQGRHLHQRLDELRNRGCCQTVAWSRAGTIASITSDGLGLELRMLRAHPSNGSWGLSEPTTTDLVKGTVANPLVHLEWSPTTAPDLAVFDSAGRAAIINFPVSLNSPYANRKWDADAVDDMNAVVGCHWLPKPFNVLYGPAVKPPKPNSLYQYENSFVHAMGPHHPHTAKSALFCVTMGGLLKMYWSQNNGKMEETTMELESICSSDELVTHASLATDKKYLIIALTTATKKLKVFKLEIQWAGPGAVQEKTQLSQTARLNPSLVEDHLASIDWLQMVDEPSLPDFTALQALASIVDNAGKAGPPLIIGARARSSGVGGFEMTQTIIDRWECVEHKPSIQTAFEQIGSRRNSVSAVQELPVSSRLKRLDPVIINKTVIGLQVSQFGKVLVLIMSDGSVEHRDRFTFEELYTTTDESRIMNLKQAGWTFSEEGPCYQAALSPTQCSMIQTGDDGKLKWSKLAHAQGDIGESNHDSIYGASVAALAIAAAGCVHTSSSCDDVLAIAHPLAEKKRFTQDWIQELIRILKIQVDYSQEIHHESLMRNTPLYTCMSIMSSLGYRGENAARSFQSKFANICLNVRIIVITTTLVSNTPLQARDKMSPLDEPGKFSRVVEALAGELKWSLDLLAWILDCLFELMSNAKFMESLNGKFSNALEYLAERNDVALHLLLSSGTRSFLSALCRRIAHLDGISGRAVDFYRQQAAEAEKSGVARLPSGQLQQAYQRMQQVTSAGLVPVAAFEKMLNTLGHDIKQAYAFYLPAMLKQNNSAHPPPQGKQLDMLIKQSQSQMEVIMLLSRAVPPAFVPLVKKFFGEDLQLMRAQTDPAQLFFADFTALGVQDDKSSLAARVARGGAYYDVFKRVELRPGSMQAAKPWRRCVRCPAVMEDVSPNRPGVTYVVAPQRKCSCGGSWGLLAKDKLVL</sequence>
<keyword evidence="6 9" id="KW-0804">Transcription</keyword>
<dbReference type="GO" id="GO:0016592">
    <property type="term" value="C:mediator complex"/>
    <property type="evidence" value="ECO:0007669"/>
    <property type="project" value="InterPro"/>
</dbReference>
<dbReference type="OrthoDB" id="4139168at2759"/>
<reference evidence="12 13" key="1">
    <citation type="submission" date="2016-03" db="EMBL/GenBank/DDBJ databases">
        <title>Fine-scale spatial genetic structure of a fungal parasite of coffee scale insects.</title>
        <authorList>
            <person name="Jackson D."/>
            <person name="Zemenick K.A."/>
            <person name="Malloure B."/>
            <person name="Quandt C.A."/>
            <person name="James T.Y."/>
        </authorList>
    </citation>
    <scope>NUCLEOTIDE SEQUENCE [LARGE SCALE GENOMIC DNA]</scope>
    <source>
        <strain evidence="12 13">UM487</strain>
    </source>
</reference>
<comment type="similarity">
    <text evidence="2 9">Belongs to the Mediator complex subunit 16 family.</text>
</comment>
<evidence type="ECO:0000259" key="10">
    <source>
        <dbReference type="Pfam" id="PF11635"/>
    </source>
</evidence>
<accession>A0A179I4K9</accession>
<comment type="function">
    <text evidence="9">Component of the Mediator complex, a coactivator involved in the regulated transcription of nearly all RNA polymerase II-dependent genes. Mediator functions as a bridge to convey information from gene-specific regulatory proteins to the basal RNA polymerase II transcription machinery. Mediator is recruited to promoters by direct interactions with regulatory proteins and serves as a scaffold for the assembly of a functional preinitiation complex with RNA polymerase II and the general transcription factors.</text>
</comment>
<evidence type="ECO:0000259" key="11">
    <source>
        <dbReference type="Pfam" id="PF20719"/>
    </source>
</evidence>
<feature type="domain" description="Mediator complex subunit Med16 N-terminal" evidence="10">
    <location>
        <begin position="152"/>
        <end position="466"/>
    </location>
</feature>
<evidence type="ECO:0000256" key="8">
    <source>
        <dbReference type="ARBA" id="ARBA00032015"/>
    </source>
</evidence>
<keyword evidence="5 9" id="KW-0010">Activator</keyword>
<evidence type="ECO:0000256" key="7">
    <source>
        <dbReference type="ARBA" id="ARBA00023242"/>
    </source>
</evidence>
<dbReference type="Pfam" id="PF11635">
    <property type="entry name" value="Med16_N"/>
    <property type="match status" value="1"/>
</dbReference>
<keyword evidence="7 9" id="KW-0539">Nucleus</keyword>
<comment type="subunit">
    <text evidence="9">Component of the Mediator complex.</text>
</comment>
<keyword evidence="13" id="KW-1185">Reference proteome</keyword>
<dbReference type="EMBL" id="LUKN01003638">
    <property type="protein sequence ID" value="OAQ97172.1"/>
    <property type="molecule type" value="Genomic_DNA"/>
</dbReference>
<dbReference type="Pfam" id="PF20719">
    <property type="entry name" value="Med16_C"/>
    <property type="match status" value="1"/>
</dbReference>
<evidence type="ECO:0000256" key="4">
    <source>
        <dbReference type="ARBA" id="ARBA00023015"/>
    </source>
</evidence>
<dbReference type="InterPro" id="IPR021665">
    <property type="entry name" value="Mediator_Med16_N"/>
</dbReference>
<dbReference type="OMA" id="FDTTWLG"/>
<evidence type="ECO:0000313" key="12">
    <source>
        <dbReference type="EMBL" id="OAQ97172.1"/>
    </source>
</evidence>
<keyword evidence="4 9" id="KW-0805">Transcription regulation</keyword>
<evidence type="ECO:0000256" key="2">
    <source>
        <dbReference type="ARBA" id="ARBA00006543"/>
    </source>
</evidence>
<dbReference type="Proteomes" id="UP000243081">
    <property type="component" value="Unassembled WGS sequence"/>
</dbReference>
<dbReference type="AlphaFoldDB" id="A0A179I4K9"/>
<gene>
    <name evidence="9" type="primary">MED16</name>
    <name evidence="12" type="ORF">LLEC1_01268</name>
</gene>
<feature type="domain" description="Mediator complex subunit 16 C-terminal" evidence="11">
    <location>
        <begin position="854"/>
        <end position="946"/>
    </location>
</feature>
<dbReference type="PANTHER" id="PTHR13224:SF6">
    <property type="entry name" value="MEDIATOR OF RNA POLYMERASE II TRANSCRIPTION SUBUNIT 16"/>
    <property type="match status" value="1"/>
</dbReference>
<dbReference type="GO" id="GO:0045893">
    <property type="term" value="P:positive regulation of DNA-templated transcription"/>
    <property type="evidence" value="ECO:0007669"/>
    <property type="project" value="TreeGrafter"/>
</dbReference>
<evidence type="ECO:0000256" key="3">
    <source>
        <dbReference type="ARBA" id="ARBA00019614"/>
    </source>
</evidence>
<protein>
    <recommendedName>
        <fullName evidence="3 9">Mediator of RNA polymerase II transcription subunit 16</fullName>
    </recommendedName>
    <alternativeName>
        <fullName evidence="8 9">Mediator complex subunit 16</fullName>
    </alternativeName>
</protein>
<comment type="caution">
    <text evidence="12">The sequence shown here is derived from an EMBL/GenBank/DDBJ whole genome shotgun (WGS) entry which is preliminary data.</text>
</comment>
<evidence type="ECO:0000256" key="6">
    <source>
        <dbReference type="ARBA" id="ARBA00023163"/>
    </source>
</evidence>
<dbReference type="InterPro" id="IPR048339">
    <property type="entry name" value="Mediator_Med16_C"/>
</dbReference>
<dbReference type="InterPro" id="IPR048338">
    <property type="entry name" value="Mediator_Med16"/>
</dbReference>
<evidence type="ECO:0000256" key="5">
    <source>
        <dbReference type="ARBA" id="ARBA00023159"/>
    </source>
</evidence>
<name>A0A179I4K9_CORDF</name>
<dbReference type="PANTHER" id="PTHR13224">
    <property type="entry name" value="THYROID HORMONE RECEPTOR-ASSOCIATED PROTEIN-RELATED"/>
    <property type="match status" value="1"/>
</dbReference>
<evidence type="ECO:0000256" key="9">
    <source>
        <dbReference type="RuleBase" id="RU364149"/>
    </source>
</evidence>
<evidence type="ECO:0000256" key="1">
    <source>
        <dbReference type="ARBA" id="ARBA00004123"/>
    </source>
</evidence>
<evidence type="ECO:0000313" key="13">
    <source>
        <dbReference type="Proteomes" id="UP000243081"/>
    </source>
</evidence>